<protein>
    <recommendedName>
        <fullName evidence="5">ZP domain-containing protein</fullName>
    </recommendedName>
</protein>
<reference evidence="6" key="2">
    <citation type="submission" date="2025-09" db="UniProtKB">
        <authorList>
            <consortium name="Ensembl"/>
        </authorList>
    </citation>
    <scope>IDENTIFICATION</scope>
</reference>
<dbReference type="InterPro" id="IPR055355">
    <property type="entry name" value="ZP-C"/>
</dbReference>
<keyword evidence="1" id="KW-0245">EGF-like domain</keyword>
<proteinExistence type="predicted"/>
<dbReference type="Pfam" id="PF00100">
    <property type="entry name" value="Zona_pellucida"/>
    <property type="match status" value="1"/>
</dbReference>
<evidence type="ECO:0000313" key="6">
    <source>
        <dbReference type="Ensembl" id="ENSCCRP00000036289.2"/>
    </source>
</evidence>
<dbReference type="InterPro" id="IPR057774">
    <property type="entry name" value="D8C_UMOD/GP2/OIT3-like"/>
</dbReference>
<dbReference type="InterPro" id="IPR055356">
    <property type="entry name" value="ZP-N"/>
</dbReference>
<feature type="domain" description="ZP" evidence="5">
    <location>
        <begin position="219"/>
        <end position="478"/>
    </location>
</feature>
<reference evidence="6" key="1">
    <citation type="submission" date="2025-08" db="UniProtKB">
        <authorList>
            <consortium name="Ensembl"/>
        </authorList>
    </citation>
    <scope>IDENTIFICATION</scope>
</reference>
<dbReference type="PANTHER" id="PTHR14002">
    <property type="entry name" value="ENDOGLIN/TGF-BETA RECEPTOR TYPE III"/>
    <property type="match status" value="1"/>
</dbReference>
<keyword evidence="7" id="KW-1185">Reference proteome</keyword>
<dbReference type="AlphaFoldDB" id="A0A8C1BQY0"/>
<dbReference type="Gene3D" id="2.60.40.4100">
    <property type="entry name" value="Zona pellucida, ZP-C domain"/>
    <property type="match status" value="1"/>
</dbReference>
<dbReference type="SMART" id="SM00241">
    <property type="entry name" value="ZP"/>
    <property type="match status" value="1"/>
</dbReference>
<keyword evidence="4" id="KW-1133">Transmembrane helix</keyword>
<dbReference type="PANTHER" id="PTHR14002:SF50">
    <property type="entry name" value="ALPHA-TECTORIN-LIKE-RELATED"/>
    <property type="match status" value="1"/>
</dbReference>
<feature type="transmembrane region" description="Helical" evidence="4">
    <location>
        <begin position="38"/>
        <end position="61"/>
    </location>
</feature>
<evidence type="ECO:0000313" key="7">
    <source>
        <dbReference type="Proteomes" id="UP001108240"/>
    </source>
</evidence>
<evidence type="ECO:0000256" key="2">
    <source>
        <dbReference type="ARBA" id="ARBA00022729"/>
    </source>
</evidence>
<keyword evidence="4" id="KW-0472">Membrane</keyword>
<evidence type="ECO:0000256" key="1">
    <source>
        <dbReference type="ARBA" id="ARBA00022536"/>
    </source>
</evidence>
<keyword evidence="3" id="KW-1015">Disulfide bond</keyword>
<accession>A0A8C1BQY0</accession>
<keyword evidence="4" id="KW-0812">Transmembrane</keyword>
<dbReference type="GeneTree" id="ENSGT00940000156038"/>
<keyword evidence="2" id="KW-0732">Signal</keyword>
<name>A0A8C1BQY0_CYPCA</name>
<dbReference type="PROSITE" id="PS51034">
    <property type="entry name" value="ZP_2"/>
    <property type="match status" value="1"/>
</dbReference>
<dbReference type="Proteomes" id="UP001108240">
    <property type="component" value="Unplaced"/>
</dbReference>
<evidence type="ECO:0000256" key="3">
    <source>
        <dbReference type="ARBA" id="ARBA00023157"/>
    </source>
</evidence>
<dbReference type="Pfam" id="PF23344">
    <property type="entry name" value="ZP-N"/>
    <property type="match status" value="1"/>
</dbReference>
<dbReference type="InterPro" id="IPR042235">
    <property type="entry name" value="ZP-C_dom"/>
</dbReference>
<evidence type="ECO:0000256" key="4">
    <source>
        <dbReference type="SAM" id="Phobius"/>
    </source>
</evidence>
<sequence length="481" mass="55461">IMTRATTTTYSTTTGEAHSITGLCMDTSLIMMTLVFSYYYLGIIYLTLYITVLFSLFYIIVPFSTLSIDPCYNYTSLDEPWRATDNPYYNNYYYYGMCDYNVEWNGWYRMFYNGQNTQMPESCVNYGMCGTYNPLSLNGIHPQLEDGVVTRQVCLPWSGCCTYASHPIRVKACPGNYYVYEFVKPMFCGAYCEVNIHFFFFLFRQCFGCFYSPSDFSETCESSSGSMSVSRCQLFEAGFSADVLHLNDPNCKGTVRNGKALIYKHFRWWLMSKINRFKYYFCGSQANGTHFIYSNFILGTPRSEGLISREKILKLPFSCVYPQTQTLSMNVEINPLESIKIISMKIMHLEHFNSIFTRPFTGRVDAELDQKMNVEVRVEGVDSRQFALVMDTCWATPVNDPDYKRKQFDLSIVIVNILRCPNPNDDTVELLQNGVSTSSRFSFRMFIFTANSTKLYLHCTVHLCLLSSNRCSTVLFLSLFV</sequence>
<evidence type="ECO:0000259" key="5">
    <source>
        <dbReference type="PROSITE" id="PS51034"/>
    </source>
</evidence>
<dbReference type="Gene3D" id="2.60.40.3210">
    <property type="entry name" value="Zona pellucida, ZP-N domain"/>
    <property type="match status" value="1"/>
</dbReference>
<dbReference type="Ensembl" id="ENSCCRT00000039334.2">
    <property type="protein sequence ID" value="ENSCCRP00000036289.2"/>
    <property type="gene ID" value="ENSCCRG00000019470.2"/>
</dbReference>
<dbReference type="Pfam" id="PF23283">
    <property type="entry name" value="D8C_UMOD"/>
    <property type="match status" value="1"/>
</dbReference>
<dbReference type="InterPro" id="IPR001507">
    <property type="entry name" value="ZP_dom"/>
</dbReference>
<organism evidence="6 7">
    <name type="scientific">Cyprinus carpio carpio</name>
    <dbReference type="NCBI Taxonomy" id="630221"/>
    <lineage>
        <taxon>Eukaryota</taxon>
        <taxon>Metazoa</taxon>
        <taxon>Chordata</taxon>
        <taxon>Craniata</taxon>
        <taxon>Vertebrata</taxon>
        <taxon>Euteleostomi</taxon>
        <taxon>Actinopterygii</taxon>
        <taxon>Neopterygii</taxon>
        <taxon>Teleostei</taxon>
        <taxon>Ostariophysi</taxon>
        <taxon>Cypriniformes</taxon>
        <taxon>Cyprinidae</taxon>
        <taxon>Cyprininae</taxon>
        <taxon>Cyprinus</taxon>
    </lineage>
</organism>